<dbReference type="RefSeq" id="WP_160624991.1">
    <property type="nucleotide sequence ID" value="NZ_WUUQ01000002.1"/>
</dbReference>
<dbReference type="Gene3D" id="2.40.30.130">
    <property type="match status" value="1"/>
</dbReference>
<evidence type="ECO:0000256" key="1">
    <source>
        <dbReference type="ARBA" id="ARBA00001947"/>
    </source>
</evidence>
<dbReference type="SUPFAM" id="SSF55186">
    <property type="entry name" value="ThrRS/AlaRS common domain"/>
    <property type="match status" value="1"/>
</dbReference>
<comment type="caution">
    <text evidence="6">The sequence shown here is derived from an EMBL/GenBank/DDBJ whole genome shotgun (WGS) entry which is preliminary data.</text>
</comment>
<dbReference type="GO" id="GO:0046872">
    <property type="term" value="F:metal ion binding"/>
    <property type="evidence" value="ECO:0007669"/>
    <property type="project" value="UniProtKB-KW"/>
</dbReference>
<feature type="coiled-coil region" evidence="4">
    <location>
        <begin position="249"/>
        <end position="290"/>
    </location>
</feature>
<gene>
    <name evidence="6" type="ORF">GSF08_06335</name>
</gene>
<dbReference type="InterPro" id="IPR018163">
    <property type="entry name" value="Thr/Ala-tRNA-synth_IIc_edit"/>
</dbReference>
<accession>A0A6N8U6T4</accession>
<comment type="cofactor">
    <cofactor evidence="1">
        <name>Zn(2+)</name>
        <dbReference type="ChEBI" id="CHEBI:29105"/>
    </cofactor>
</comment>
<keyword evidence="4" id="KW-0175">Coiled coil</keyword>
<dbReference type="GO" id="GO:0004812">
    <property type="term" value="F:aminoacyl-tRNA ligase activity"/>
    <property type="evidence" value="ECO:0007669"/>
    <property type="project" value="InterPro"/>
</dbReference>
<proteinExistence type="predicted"/>
<dbReference type="Gene3D" id="3.30.980.10">
    <property type="entry name" value="Threonyl-trna Synthetase, Chain A, domain 2"/>
    <property type="match status" value="1"/>
</dbReference>
<evidence type="ECO:0000313" key="7">
    <source>
        <dbReference type="Proteomes" id="UP000434036"/>
    </source>
</evidence>
<dbReference type="InterPro" id="IPR009000">
    <property type="entry name" value="Transl_B-barrel_sf"/>
</dbReference>
<dbReference type="InterPro" id="IPR051335">
    <property type="entry name" value="Alanyl-tRNA_Editing_Enzymes"/>
</dbReference>
<dbReference type="PANTHER" id="PTHR43462">
    <property type="entry name" value="ALANYL-TRNA EDITING PROTEIN"/>
    <property type="match status" value="1"/>
</dbReference>
<dbReference type="GO" id="GO:0005524">
    <property type="term" value="F:ATP binding"/>
    <property type="evidence" value="ECO:0007669"/>
    <property type="project" value="InterPro"/>
</dbReference>
<dbReference type="InterPro" id="IPR012947">
    <property type="entry name" value="tRNA_SAD"/>
</dbReference>
<evidence type="ECO:0000256" key="2">
    <source>
        <dbReference type="ARBA" id="ARBA00022723"/>
    </source>
</evidence>
<dbReference type="GO" id="GO:0002161">
    <property type="term" value="F:aminoacyl-tRNA deacylase activity"/>
    <property type="evidence" value="ECO:0007669"/>
    <property type="project" value="UniProtKB-ARBA"/>
</dbReference>
<dbReference type="PANTHER" id="PTHR43462:SF1">
    <property type="entry name" value="ALANYL-TRNA EDITING PROTEIN AARSD1"/>
    <property type="match status" value="1"/>
</dbReference>
<sequence>MMFNPYYDDWMKLELDTAVLEVREAAGKYWHAFEETVFYPEGGGMDRDTGTINEHEVLDLKTEDDKVWHLLDEKIQGRVHMRVDKDQRVMKCQVHSASHLMCGIMNKVYHADTISFYMNEHDSGAEMGFETFNDEIMKELERLCNDYILQDLPIEIIYPTPEEAQQHVLDEKLNHEDLRAVIIGDIDYNMCGCIHVPSLRYLQSFKFLNYEKTTRGYKINFVCGEQLLQTYGKQIKVLADSAKSLGVPQLNLKAGIDKLQSELKASKNEANSWKQQVIELKAKIMHEEAEAPCLFHEFDDMDIKTFQGFCSYFVRNYEHGIFFLCKVEDRCHVMISHSKSFAYPCGELFKKLSAEYGLRGGGNPSMAQGGGEYSEALVNALKALCDEQNQSAAS</sequence>
<feature type="domain" description="Threonyl/alanyl tRNA synthetase SAD" evidence="5">
    <location>
        <begin position="179"/>
        <end position="212"/>
    </location>
</feature>
<keyword evidence="2" id="KW-0479">Metal-binding</keyword>
<evidence type="ECO:0000256" key="4">
    <source>
        <dbReference type="SAM" id="Coils"/>
    </source>
</evidence>
<dbReference type="EMBL" id="WUUQ01000002">
    <property type="protein sequence ID" value="MXQ73550.1"/>
    <property type="molecule type" value="Genomic_DNA"/>
</dbReference>
<dbReference type="SUPFAM" id="SSF50447">
    <property type="entry name" value="Translation proteins"/>
    <property type="match status" value="1"/>
</dbReference>
<evidence type="ECO:0000259" key="5">
    <source>
        <dbReference type="Pfam" id="PF07973"/>
    </source>
</evidence>
<name>A0A6N8U6T4_9FIRM</name>
<evidence type="ECO:0000313" key="6">
    <source>
        <dbReference type="EMBL" id="MXQ73550.1"/>
    </source>
</evidence>
<dbReference type="Pfam" id="PF07973">
    <property type="entry name" value="tRNA_SAD"/>
    <property type="match status" value="1"/>
</dbReference>
<dbReference type="GO" id="GO:0043039">
    <property type="term" value="P:tRNA aminoacylation"/>
    <property type="evidence" value="ECO:0007669"/>
    <property type="project" value="InterPro"/>
</dbReference>
<organism evidence="6 7">
    <name type="scientific">Copranaerobaculum intestinale</name>
    <dbReference type="NCBI Taxonomy" id="2692629"/>
    <lineage>
        <taxon>Bacteria</taxon>
        <taxon>Bacillati</taxon>
        <taxon>Bacillota</taxon>
        <taxon>Erysipelotrichia</taxon>
        <taxon>Erysipelotrichales</taxon>
        <taxon>Erysipelotrichaceae</taxon>
        <taxon>Copranaerobaculum</taxon>
    </lineage>
</organism>
<reference evidence="6 7" key="2">
    <citation type="submission" date="2020-01" db="EMBL/GenBank/DDBJ databases">
        <title>Clostridiaceae sp. nov. isolated from the gut of human by culturomics.</title>
        <authorList>
            <person name="Chang Y."/>
        </authorList>
    </citation>
    <scope>NUCLEOTIDE SEQUENCE [LARGE SCALE GENOMIC DNA]</scope>
    <source>
        <strain evidence="6 7">DONG20-135</strain>
    </source>
</reference>
<reference evidence="6 7" key="1">
    <citation type="submission" date="2019-12" db="EMBL/GenBank/DDBJ databases">
        <authorList>
            <person name="Yang R."/>
        </authorList>
    </citation>
    <scope>NUCLEOTIDE SEQUENCE [LARGE SCALE GENOMIC DNA]</scope>
    <source>
        <strain evidence="6 7">DONG20-135</strain>
    </source>
</reference>
<dbReference type="AlphaFoldDB" id="A0A6N8U6T4"/>
<dbReference type="Proteomes" id="UP000434036">
    <property type="component" value="Unassembled WGS sequence"/>
</dbReference>
<evidence type="ECO:0000256" key="3">
    <source>
        <dbReference type="ARBA" id="ARBA00022833"/>
    </source>
</evidence>
<keyword evidence="3" id="KW-0862">Zinc</keyword>
<protein>
    <recommendedName>
        <fullName evidence="5">Threonyl/alanyl tRNA synthetase SAD domain-containing protein</fullName>
    </recommendedName>
</protein>
<keyword evidence="7" id="KW-1185">Reference proteome</keyword>
<dbReference type="Gene3D" id="3.10.310.40">
    <property type="match status" value="1"/>
</dbReference>